<keyword evidence="5" id="KW-1185">Reference proteome</keyword>
<dbReference type="OrthoDB" id="10266508at2759"/>
<sequence length="352" mass="38891">MAETYIRHVGNVLDQLVQDKDPHLASQAFNSPNPLPLDFVDASTPRYIQTVDASLQRAVQKIFRLEQELTYYRKYHKSLHPVNTPTTPATIPSSNCSPTSTMAISTPPEPIPCGDCILKSALVASNVAMGNLKVRIDCRNRACNRSVLVVSINEMITKLSRFSGEVIRVVTQGVEGKLGAQAKIEGECGVWKELVQNLNIMTDGHTKQIREITTVCTAIKYGDLSQKITVDVKGEALVLKGSMNKMVEQLRSFSSEVTRVVHEVGVEGKLGGRAQVEDVSGSWKELTDNVNMLATNLTTQIRDITSITTGLTRGDLRYTISVETRGEISQLKRTINSLIEQLRITATMQHLR</sequence>
<evidence type="ECO:0000256" key="2">
    <source>
        <dbReference type="ARBA" id="ARBA00023012"/>
    </source>
</evidence>
<dbReference type="Proteomes" id="UP000749646">
    <property type="component" value="Unassembled WGS sequence"/>
</dbReference>
<gene>
    <name evidence="4" type="ORF">BGZ65_001568</name>
</gene>
<evidence type="ECO:0000313" key="4">
    <source>
        <dbReference type="EMBL" id="KAF9937348.1"/>
    </source>
</evidence>
<dbReference type="InterPro" id="IPR003660">
    <property type="entry name" value="HAMP_dom"/>
</dbReference>
<dbReference type="CDD" id="cd06225">
    <property type="entry name" value="HAMP"/>
    <property type="match status" value="2"/>
</dbReference>
<comment type="caution">
    <text evidence="4">The sequence shown here is derived from an EMBL/GenBank/DDBJ whole genome shotgun (WGS) entry which is preliminary data.</text>
</comment>
<dbReference type="Pfam" id="PF00672">
    <property type="entry name" value="HAMP"/>
    <property type="match status" value="1"/>
</dbReference>
<dbReference type="PROSITE" id="PS50885">
    <property type="entry name" value="HAMP"/>
    <property type="match status" value="2"/>
</dbReference>
<accession>A0A9P6ILR5</accession>
<name>A0A9P6ILR5_9FUNG</name>
<evidence type="ECO:0000259" key="3">
    <source>
        <dbReference type="PROSITE" id="PS50885"/>
    </source>
</evidence>
<dbReference type="SMART" id="SM00304">
    <property type="entry name" value="HAMP"/>
    <property type="match status" value="2"/>
</dbReference>
<dbReference type="Gene3D" id="1.10.8.500">
    <property type="entry name" value="HAMP domain in histidine kinase"/>
    <property type="match status" value="1"/>
</dbReference>
<feature type="domain" description="HAMP" evidence="3">
    <location>
        <begin position="295"/>
        <end position="347"/>
    </location>
</feature>
<evidence type="ECO:0000256" key="1">
    <source>
        <dbReference type="ARBA" id="ARBA00022553"/>
    </source>
</evidence>
<dbReference type="PANTHER" id="PTHR45339">
    <property type="entry name" value="HYBRID SIGNAL TRANSDUCTION HISTIDINE KINASE J"/>
    <property type="match status" value="1"/>
</dbReference>
<reference evidence="4" key="1">
    <citation type="journal article" date="2020" name="Fungal Divers.">
        <title>Resolving the Mortierellaceae phylogeny through synthesis of multi-gene phylogenetics and phylogenomics.</title>
        <authorList>
            <person name="Vandepol N."/>
            <person name="Liber J."/>
            <person name="Desiro A."/>
            <person name="Na H."/>
            <person name="Kennedy M."/>
            <person name="Barry K."/>
            <person name="Grigoriev I.V."/>
            <person name="Miller A.N."/>
            <person name="O'Donnell K."/>
            <person name="Stajich J.E."/>
            <person name="Bonito G."/>
        </authorList>
    </citation>
    <scope>NUCLEOTIDE SEQUENCE</scope>
    <source>
        <strain evidence="4">MES-2147</strain>
    </source>
</reference>
<keyword evidence="1" id="KW-0597">Phosphoprotein</keyword>
<dbReference type="SUPFAM" id="SSF58104">
    <property type="entry name" value="Methyl-accepting chemotaxis protein (MCP) signaling domain"/>
    <property type="match status" value="1"/>
</dbReference>
<protein>
    <recommendedName>
        <fullName evidence="3">HAMP domain-containing protein</fullName>
    </recommendedName>
</protein>
<dbReference type="GO" id="GO:0000160">
    <property type="term" value="P:phosphorelay signal transduction system"/>
    <property type="evidence" value="ECO:0007669"/>
    <property type="project" value="UniProtKB-KW"/>
</dbReference>
<keyword evidence="2" id="KW-0902">Two-component regulatory system</keyword>
<feature type="domain" description="HAMP" evidence="3">
    <location>
        <begin position="203"/>
        <end position="255"/>
    </location>
</feature>
<proteinExistence type="predicted"/>
<dbReference type="EMBL" id="JAAAHW010009696">
    <property type="protein sequence ID" value="KAF9937348.1"/>
    <property type="molecule type" value="Genomic_DNA"/>
</dbReference>
<dbReference type="FunFam" id="1.20.120.1530:FF:000002">
    <property type="entry name" value="Two-component osmosensing histidine kinase"/>
    <property type="match status" value="1"/>
</dbReference>
<organism evidence="4 5">
    <name type="scientific">Modicella reniformis</name>
    <dbReference type="NCBI Taxonomy" id="1440133"/>
    <lineage>
        <taxon>Eukaryota</taxon>
        <taxon>Fungi</taxon>
        <taxon>Fungi incertae sedis</taxon>
        <taxon>Mucoromycota</taxon>
        <taxon>Mortierellomycotina</taxon>
        <taxon>Mortierellomycetes</taxon>
        <taxon>Mortierellales</taxon>
        <taxon>Mortierellaceae</taxon>
        <taxon>Modicella</taxon>
    </lineage>
</organism>
<dbReference type="GO" id="GO:0016020">
    <property type="term" value="C:membrane"/>
    <property type="evidence" value="ECO:0007669"/>
    <property type="project" value="InterPro"/>
</dbReference>
<dbReference type="AlphaFoldDB" id="A0A9P6ILR5"/>
<dbReference type="Pfam" id="PF18947">
    <property type="entry name" value="HAMP_2"/>
    <property type="match status" value="1"/>
</dbReference>
<dbReference type="Gene3D" id="1.20.120.1530">
    <property type="match status" value="1"/>
</dbReference>
<dbReference type="PANTHER" id="PTHR45339:SF1">
    <property type="entry name" value="HYBRID SIGNAL TRANSDUCTION HISTIDINE KINASE J"/>
    <property type="match status" value="1"/>
</dbReference>
<evidence type="ECO:0000313" key="5">
    <source>
        <dbReference type="Proteomes" id="UP000749646"/>
    </source>
</evidence>